<protein>
    <submittedName>
        <fullName evidence="1">Uncharacterized protein</fullName>
    </submittedName>
</protein>
<organism evidence="1 2">
    <name type="scientific">Mycolicibacterium parafortuitum</name>
    <name type="common">Mycobacterium parafortuitum</name>
    <dbReference type="NCBI Taxonomy" id="39692"/>
    <lineage>
        <taxon>Bacteria</taxon>
        <taxon>Bacillati</taxon>
        <taxon>Actinomycetota</taxon>
        <taxon>Actinomycetes</taxon>
        <taxon>Mycobacteriales</taxon>
        <taxon>Mycobacteriaceae</taxon>
        <taxon>Mycolicibacterium</taxon>
    </lineage>
</organism>
<dbReference type="Proteomes" id="UP000466554">
    <property type="component" value="Chromosome"/>
</dbReference>
<reference evidence="1 2" key="1">
    <citation type="journal article" date="2019" name="Emerg. Microbes Infect.">
        <title>Comprehensive subspecies identification of 175 nontuberculous mycobacteria species based on 7547 genomic profiles.</title>
        <authorList>
            <person name="Matsumoto Y."/>
            <person name="Kinjo T."/>
            <person name="Motooka D."/>
            <person name="Nabeya D."/>
            <person name="Jung N."/>
            <person name="Uechi K."/>
            <person name="Horii T."/>
            <person name="Iida T."/>
            <person name="Fujita J."/>
            <person name="Nakamura S."/>
        </authorList>
    </citation>
    <scope>NUCLEOTIDE SEQUENCE [LARGE SCALE GENOMIC DNA]</scope>
    <source>
        <strain evidence="1 2">JCM 6367</strain>
    </source>
</reference>
<dbReference type="EMBL" id="AP022598">
    <property type="protein sequence ID" value="BBY77325.1"/>
    <property type="molecule type" value="Genomic_DNA"/>
</dbReference>
<gene>
    <name evidence="1" type="ORF">MPRF_42240</name>
</gene>
<evidence type="ECO:0000313" key="1">
    <source>
        <dbReference type="EMBL" id="BBY77325.1"/>
    </source>
</evidence>
<name>A0A7I7U8B4_MYCPF</name>
<evidence type="ECO:0000313" key="2">
    <source>
        <dbReference type="Proteomes" id="UP000466554"/>
    </source>
</evidence>
<proteinExistence type="predicted"/>
<dbReference type="AlphaFoldDB" id="A0A7I7U8B4"/>
<accession>A0A7I7U8B4</accession>
<sequence length="82" mass="8813">MTISAQDLRRLLDADDTSALVLIEGRTEVISAEQKHEDAYRGALEVISRGELMERIGSAQPSEDQLAAQASTLDVSVNELGG</sequence>
<dbReference type="RefSeq" id="WP_104861087.1">
    <property type="nucleotide sequence ID" value="NZ_AP022598.1"/>
</dbReference>